<dbReference type="OrthoDB" id="410267at2759"/>
<dbReference type="AlphaFoldDB" id="A0A9P1MGB8"/>
<comment type="caution">
    <text evidence="7">The sequence shown here is derived from an EMBL/GenBank/DDBJ whole genome shotgun (WGS) entry which is preliminary data.</text>
</comment>
<feature type="region of interest" description="Disordered" evidence="5">
    <location>
        <begin position="1"/>
        <end position="63"/>
    </location>
</feature>
<protein>
    <submittedName>
        <fullName evidence="7">Uncharacterized protein</fullName>
    </submittedName>
</protein>
<dbReference type="GO" id="GO:0000329">
    <property type="term" value="C:fungal-type vacuole membrane"/>
    <property type="evidence" value="ECO:0007669"/>
    <property type="project" value="TreeGrafter"/>
</dbReference>
<dbReference type="PANTHER" id="PTHR21576">
    <property type="entry name" value="UNCHARACTERIZED NODULIN-LIKE PROTEIN"/>
    <property type="match status" value="1"/>
</dbReference>
<proteinExistence type="predicted"/>
<organism evidence="7 8">
    <name type="scientific">Parascedosporium putredinis</name>
    <dbReference type="NCBI Taxonomy" id="1442378"/>
    <lineage>
        <taxon>Eukaryota</taxon>
        <taxon>Fungi</taxon>
        <taxon>Dikarya</taxon>
        <taxon>Ascomycota</taxon>
        <taxon>Pezizomycotina</taxon>
        <taxon>Sordariomycetes</taxon>
        <taxon>Hypocreomycetidae</taxon>
        <taxon>Microascales</taxon>
        <taxon>Microascaceae</taxon>
        <taxon>Parascedosporium</taxon>
    </lineage>
</organism>
<dbReference type="EMBL" id="CALLCH030000021">
    <property type="protein sequence ID" value="CAI4220227.1"/>
    <property type="molecule type" value="Genomic_DNA"/>
</dbReference>
<dbReference type="InterPro" id="IPR036259">
    <property type="entry name" value="MFS_trans_sf"/>
</dbReference>
<evidence type="ECO:0000256" key="5">
    <source>
        <dbReference type="SAM" id="MobiDB-lite"/>
    </source>
</evidence>
<keyword evidence="4 6" id="KW-0472">Membrane</keyword>
<reference evidence="7" key="1">
    <citation type="submission" date="2022-11" db="EMBL/GenBank/DDBJ databases">
        <authorList>
            <person name="Scott C."/>
            <person name="Bruce N."/>
        </authorList>
    </citation>
    <scope>NUCLEOTIDE SEQUENCE</scope>
</reference>
<feature type="transmembrane region" description="Helical" evidence="6">
    <location>
        <begin position="211"/>
        <end position="234"/>
    </location>
</feature>
<keyword evidence="8" id="KW-1185">Reference proteome</keyword>
<feature type="transmembrane region" description="Helical" evidence="6">
    <location>
        <begin position="185"/>
        <end position="205"/>
    </location>
</feature>
<feature type="transmembrane region" description="Helical" evidence="6">
    <location>
        <begin position="246"/>
        <end position="264"/>
    </location>
</feature>
<evidence type="ECO:0000256" key="6">
    <source>
        <dbReference type="SAM" id="Phobius"/>
    </source>
</evidence>
<gene>
    <name evidence="7" type="ORF">PPNO1_LOCUS9767</name>
</gene>
<evidence type="ECO:0000256" key="3">
    <source>
        <dbReference type="ARBA" id="ARBA00022989"/>
    </source>
</evidence>
<evidence type="ECO:0000256" key="2">
    <source>
        <dbReference type="ARBA" id="ARBA00022692"/>
    </source>
</evidence>
<dbReference type="Proteomes" id="UP000838763">
    <property type="component" value="Unassembled WGS sequence"/>
</dbReference>
<evidence type="ECO:0000256" key="4">
    <source>
        <dbReference type="ARBA" id="ARBA00023136"/>
    </source>
</evidence>
<evidence type="ECO:0000313" key="8">
    <source>
        <dbReference type="Proteomes" id="UP000838763"/>
    </source>
</evidence>
<dbReference type="PANTHER" id="PTHR21576:SF158">
    <property type="entry name" value="RIBOSOMAL RNA-PROCESSING PROTEIN 12-LIKE CONSERVED DOMAIN-CONTAINING PROTEIN"/>
    <property type="match status" value="1"/>
</dbReference>
<keyword evidence="2 6" id="KW-0812">Transmembrane</keyword>
<accession>A0A9P1MGB8</accession>
<comment type="subcellular location">
    <subcellularLocation>
        <location evidence="1">Membrane</location>
        <topology evidence="1">Multi-pass membrane protein</topology>
    </subcellularLocation>
</comment>
<feature type="transmembrane region" description="Helical" evidence="6">
    <location>
        <begin position="106"/>
        <end position="127"/>
    </location>
</feature>
<keyword evidence="3 6" id="KW-1133">Transmembrane helix</keyword>
<evidence type="ECO:0000313" key="7">
    <source>
        <dbReference type="EMBL" id="CAI4220227.1"/>
    </source>
</evidence>
<name>A0A9P1MGB8_9PEZI</name>
<feature type="transmembrane region" description="Helical" evidence="6">
    <location>
        <begin position="293"/>
        <end position="311"/>
    </location>
</feature>
<sequence>MKTGVNQASDRARDDIAVTEPTTPPRDHMQSDEELPEQLPRYPGESPPNTLPPGVFTDHETSDETSSLISHASSLPGEILVQSSVDIRRSHRVDLRGVQLLPLRRFWQLFVLMGVLSGIGLMTINNVGNVVKALWRKYDDSADQTFIVRTQQLHVSILSLCSFSGRLLSGVGSDFLVKVLDANRLWCIAIASTIFFLAQLCAILITNPHLLAFVSGLSGLGYGFLFGVFPSIVAETFGIHGLSQNWGFMTLAPAITGNAFNIFYGKIYDTHSTVGPGGQRICLEGVECYKSAYVTSLVASVVGLGLALWIIQSDRKATLLGEG</sequence>
<dbReference type="Gene3D" id="1.20.1250.20">
    <property type="entry name" value="MFS general substrate transporter like domains"/>
    <property type="match status" value="1"/>
</dbReference>
<dbReference type="SUPFAM" id="SSF103473">
    <property type="entry name" value="MFS general substrate transporter"/>
    <property type="match status" value="1"/>
</dbReference>
<evidence type="ECO:0000256" key="1">
    <source>
        <dbReference type="ARBA" id="ARBA00004141"/>
    </source>
</evidence>